<dbReference type="InterPro" id="IPR042286">
    <property type="entry name" value="AdoMetDC_C"/>
</dbReference>
<evidence type="ECO:0000256" key="3">
    <source>
        <dbReference type="ARBA" id="ARBA00022813"/>
    </source>
</evidence>
<feature type="chain" id="PRO_5023256881" description="S-adenosylmethionine decarboxylase alpha chain" evidence="10">
    <location>
        <begin position="65"/>
        <end position="117"/>
    </location>
</feature>
<dbReference type="SUPFAM" id="SSF56276">
    <property type="entry name" value="S-adenosylmethionine decarboxylase"/>
    <property type="match status" value="1"/>
</dbReference>
<name>A0A1A9RK64_EIKCO</name>
<dbReference type="InterPro" id="IPR042284">
    <property type="entry name" value="AdoMetDC_N"/>
</dbReference>
<dbReference type="Proteomes" id="UP000078003">
    <property type="component" value="Unassembled WGS sequence"/>
</dbReference>
<comment type="catalytic activity">
    <reaction evidence="10">
        <text>S-adenosyl-L-methionine + H(+) = S-adenosyl 3-(methylsulfanyl)propylamine + CO2</text>
        <dbReference type="Rhea" id="RHEA:15981"/>
        <dbReference type="ChEBI" id="CHEBI:15378"/>
        <dbReference type="ChEBI" id="CHEBI:16526"/>
        <dbReference type="ChEBI" id="CHEBI:57443"/>
        <dbReference type="ChEBI" id="CHEBI:59789"/>
        <dbReference type="EC" id="4.1.1.50"/>
    </reaction>
</comment>
<gene>
    <name evidence="10" type="primary">speH</name>
    <name evidence="11" type="ORF">A7P85_02145</name>
</gene>
<dbReference type="RefSeq" id="WP_064083653.1">
    <property type="nucleotide sequence ID" value="NZ_LXSF01000001.1"/>
</dbReference>
<keyword evidence="9 10" id="KW-0670">Pyruvate</keyword>
<reference evidence="12" key="1">
    <citation type="submission" date="2016-05" db="EMBL/GenBank/DDBJ databases">
        <title>Draft genome of Corynebacterium afermentans subsp. afermentans LCDC 88199T.</title>
        <authorList>
            <person name="Bernier A.-M."/>
            <person name="Bernard K."/>
        </authorList>
    </citation>
    <scope>NUCLEOTIDE SEQUENCE [LARGE SCALE GENOMIC DNA]</scope>
    <source>
        <strain evidence="12">NML01-0328</strain>
    </source>
</reference>
<comment type="pathway">
    <text evidence="10">Amine and polyamine biosynthesis; S-adenosylmethioninamine biosynthesis; S-adenosylmethioninamine from S-adenosyl-L-methionine: step 1/1.</text>
</comment>
<keyword evidence="3 10" id="KW-0068">Autocatalytic cleavage</keyword>
<comment type="cofactor">
    <cofactor evidence="10">
        <name>pyruvate</name>
        <dbReference type="ChEBI" id="CHEBI:15361"/>
    </cofactor>
    <text evidence="10">Binds 1 pyruvoyl group covalently per subunit.</text>
</comment>
<comment type="function">
    <text evidence="10">Catalyzes the decarboxylation of S-adenosylmethionine to S-adenosylmethioninamine (dcAdoMet), the propylamine donor required for the synthesis of the polyamines spermine and spermidine from the diamine putrescine.</text>
</comment>
<evidence type="ECO:0000256" key="6">
    <source>
        <dbReference type="ARBA" id="ARBA00023145"/>
    </source>
</evidence>
<feature type="site" description="Cleavage (non-hydrolytic); by autolysis" evidence="10">
    <location>
        <begin position="64"/>
        <end position="65"/>
    </location>
</feature>
<protein>
    <recommendedName>
        <fullName evidence="10">S-adenosylmethionine decarboxylase proenzyme</fullName>
        <shortName evidence="10">AdoMetDC</shortName>
        <shortName evidence="10">SAMDC</shortName>
        <ecNumber evidence="10">4.1.1.50</ecNumber>
    </recommendedName>
    <component>
        <recommendedName>
            <fullName evidence="10">S-adenosylmethionine decarboxylase beta chain</fullName>
        </recommendedName>
    </component>
    <component>
        <recommendedName>
            <fullName evidence="10">S-adenosylmethionine decarboxylase alpha chain</fullName>
        </recommendedName>
    </component>
</protein>
<dbReference type="InterPro" id="IPR016067">
    <property type="entry name" value="S-AdoMet_deCO2ase_core"/>
</dbReference>
<feature type="active site" description="Proton acceptor; for processing activity" evidence="10">
    <location>
        <position position="70"/>
    </location>
</feature>
<dbReference type="PANTHER" id="PTHR33866">
    <property type="entry name" value="S-ADENOSYLMETHIONINE DECARBOXYLASE PROENZYME"/>
    <property type="match status" value="1"/>
</dbReference>
<evidence type="ECO:0000256" key="10">
    <source>
        <dbReference type="HAMAP-Rule" id="MF_00464"/>
    </source>
</evidence>
<dbReference type="Gene3D" id="3.30.360.110">
    <property type="entry name" value="S-adenosylmethionine decarboxylase domain"/>
    <property type="match status" value="1"/>
</dbReference>
<dbReference type="InterPro" id="IPR003826">
    <property type="entry name" value="AdoMetDC_fam_prok"/>
</dbReference>
<comment type="caution">
    <text evidence="11">The sequence shown here is derived from an EMBL/GenBank/DDBJ whole genome shotgun (WGS) entry which is preliminary data.</text>
</comment>
<keyword evidence="4 10" id="KW-0745">Spermidine biosynthesis</keyword>
<evidence type="ECO:0000313" key="12">
    <source>
        <dbReference type="Proteomes" id="UP000078003"/>
    </source>
</evidence>
<organism evidence="11 12">
    <name type="scientific">Eikenella corrodens</name>
    <dbReference type="NCBI Taxonomy" id="539"/>
    <lineage>
        <taxon>Bacteria</taxon>
        <taxon>Pseudomonadati</taxon>
        <taxon>Pseudomonadota</taxon>
        <taxon>Betaproteobacteria</taxon>
        <taxon>Neisseriales</taxon>
        <taxon>Neisseriaceae</taxon>
        <taxon>Eikenella</taxon>
    </lineage>
</organism>
<keyword evidence="1 10" id="KW-0949">S-adenosyl-L-methionine</keyword>
<dbReference type="PANTHER" id="PTHR33866:SF2">
    <property type="entry name" value="S-ADENOSYLMETHIONINE DECARBOXYLASE PROENZYME"/>
    <property type="match status" value="1"/>
</dbReference>
<dbReference type="GO" id="GO:0008295">
    <property type="term" value="P:spermidine biosynthetic process"/>
    <property type="evidence" value="ECO:0007669"/>
    <property type="project" value="UniProtKB-UniRule"/>
</dbReference>
<comment type="subunit">
    <text evidence="10">Heterotetramer of two alpha and two beta chains arranged as a dimer of alpha/beta heterodimers.</text>
</comment>
<sequence length="117" mass="12808">MSHSPGNHGLLDLYGCPPELLRNEGYLKTALEHTARHIGATVLESRFHTFGGEGGVTGVLLLAESHLSIHTWPEYGFAAIDIFLCGRLRPEAAKETLQHALKAERSVWQTHPRGSGL</sequence>
<evidence type="ECO:0000256" key="9">
    <source>
        <dbReference type="ARBA" id="ARBA00023317"/>
    </source>
</evidence>
<keyword evidence="2 10" id="KW-0210">Decarboxylase</keyword>
<dbReference type="InterPro" id="IPR017716">
    <property type="entry name" value="S-AdoMet_deCOase_pro-enz"/>
</dbReference>
<dbReference type="HAMAP" id="MF_00464">
    <property type="entry name" value="AdoMetDC_1"/>
    <property type="match status" value="1"/>
</dbReference>
<dbReference type="GO" id="GO:0005829">
    <property type="term" value="C:cytosol"/>
    <property type="evidence" value="ECO:0007669"/>
    <property type="project" value="TreeGrafter"/>
</dbReference>
<dbReference type="NCBIfam" id="TIGR03330">
    <property type="entry name" value="SAM_DCase_Bsu"/>
    <property type="match status" value="1"/>
</dbReference>
<comment type="PTM">
    <text evidence="10">Is synthesized initially as an inactive proenzyme. Formation of the active enzyme involves a self-maturation process in which the active site pyruvoyl group is generated from an internal serine residue via an autocatalytic post-translational modification. Two non-identical subunits are generated from the proenzyme in this reaction, and the pyruvate is formed at the N-terminus of the alpha chain, which is derived from the carboxyl end of the proenzyme. The post-translation cleavage follows an unusual pathway, termed non-hydrolytic serinolysis, in which the side chain hydroxyl group of the serine supplies its oxygen atom to form the C-terminus of the beta chain, while the remainder of the serine residue undergoes an oxidative deamination to produce ammonia and the pyruvoyl group blocking the N-terminus of the alpha chain.</text>
</comment>
<dbReference type="AlphaFoldDB" id="A0A1A9RK64"/>
<feature type="chain" id="PRO_5023256882" description="S-adenosylmethionine decarboxylase beta chain" evidence="10">
    <location>
        <begin position="1"/>
        <end position="64"/>
    </location>
</feature>
<keyword evidence="6 10" id="KW-0865">Zymogen</keyword>
<dbReference type="Gene3D" id="3.30.160.750">
    <property type="match status" value="1"/>
</dbReference>
<evidence type="ECO:0000256" key="7">
    <source>
        <dbReference type="ARBA" id="ARBA00023239"/>
    </source>
</evidence>
<evidence type="ECO:0000313" key="11">
    <source>
        <dbReference type="EMBL" id="OAM18500.1"/>
    </source>
</evidence>
<feature type="active site" description="Schiff-base intermediate with substrate; via pyruvic acid" evidence="10">
    <location>
        <position position="65"/>
    </location>
</feature>
<evidence type="ECO:0000256" key="1">
    <source>
        <dbReference type="ARBA" id="ARBA00022691"/>
    </source>
</evidence>
<dbReference type="EMBL" id="LXSF01000001">
    <property type="protein sequence ID" value="OAM18500.1"/>
    <property type="molecule type" value="Genomic_DNA"/>
</dbReference>
<keyword evidence="7 10" id="KW-0456">Lyase</keyword>
<feature type="modified residue" description="Pyruvic acid (Ser); by autocatalysis" evidence="10">
    <location>
        <position position="65"/>
    </location>
</feature>
<dbReference type="UniPathway" id="UPA00331">
    <property type="reaction ID" value="UER00451"/>
</dbReference>
<evidence type="ECO:0000256" key="5">
    <source>
        <dbReference type="ARBA" id="ARBA00023115"/>
    </source>
</evidence>
<keyword evidence="8 10" id="KW-0704">Schiff base</keyword>
<feature type="active site" description="Proton donor; for catalytic activity" evidence="10">
    <location>
        <position position="85"/>
    </location>
</feature>
<comment type="similarity">
    <text evidence="10">Belongs to the prokaryotic AdoMetDC family. Type 1 subfamily.</text>
</comment>
<accession>A0A1A9RK64</accession>
<evidence type="ECO:0000256" key="2">
    <source>
        <dbReference type="ARBA" id="ARBA00022793"/>
    </source>
</evidence>
<dbReference type="Pfam" id="PF02675">
    <property type="entry name" value="AdoMet_dc"/>
    <property type="match status" value="1"/>
</dbReference>
<evidence type="ECO:0000256" key="8">
    <source>
        <dbReference type="ARBA" id="ARBA00023270"/>
    </source>
</evidence>
<keyword evidence="5 10" id="KW-0620">Polyamine biosynthesis</keyword>
<evidence type="ECO:0000256" key="4">
    <source>
        <dbReference type="ARBA" id="ARBA00023066"/>
    </source>
</evidence>
<dbReference type="EC" id="4.1.1.50" evidence="10"/>
<proteinExistence type="inferred from homology"/>
<dbReference type="GO" id="GO:0004014">
    <property type="term" value="F:adenosylmethionine decarboxylase activity"/>
    <property type="evidence" value="ECO:0007669"/>
    <property type="project" value="UniProtKB-UniRule"/>
</dbReference>